<name>A0A1H0X3J2_9PSEU</name>
<dbReference type="STRING" id="641025.SAMN05421507_1328"/>
<accession>A0A1H0X3J2</accession>
<protein>
    <submittedName>
        <fullName evidence="1">2-polyprenyl-6-methoxyphenol hydroxylase</fullName>
    </submittedName>
</protein>
<dbReference type="PRINTS" id="PR00420">
    <property type="entry name" value="RNGMNOXGNASE"/>
</dbReference>
<sequence length="447" mass="48093">MPNPSARIFERLSTVEAPFAPQRHFAVAHVLGGGISGLLAARVLADHADRVVIVESDGADAGSAGEARPGVPQGYQVHALLPGGQQQLERFYPGLVAEALGAGAVWCDPDRFIDHVDGVAQVTTPNAAVMSSTRPFLELLIRRRTLALPNVRLVNGKAIGLRYTGDEVAAVRYRTGTGEIVASTDFVVDATGRSSRVGDWLAEGGWAAPELERLQVDIRYLTARFERSAAWTGPLTGICRRSPGQAPAEPLRGAAATAVEGGLWSVMVHHEGITAADFVEHCRALPPIFQEAVSGRMVGEVVPYRHPDNRWRHFESVQRFPARLVVVGDAVASFNPVYGQGMSSASLHASCLSEFLRSGPDFTDHARHFFELQKVVVEAAWITSSTGDRAGRNREVRQVLIAALRDVPIGTAVRAVTFLMAHPSTLADPDLVSRAMRVNGTRAQSSV</sequence>
<keyword evidence="2" id="KW-1185">Reference proteome</keyword>
<dbReference type="RefSeq" id="WP_143023032.1">
    <property type="nucleotide sequence ID" value="NZ_FNIX01000032.1"/>
</dbReference>
<dbReference type="AlphaFoldDB" id="A0A1H0X3J2"/>
<dbReference type="PANTHER" id="PTHR43422:SF3">
    <property type="entry name" value="THIAMINE THIAZOLE SYNTHASE"/>
    <property type="match status" value="1"/>
</dbReference>
<dbReference type="PANTHER" id="PTHR43422">
    <property type="entry name" value="THIAMINE THIAZOLE SYNTHASE"/>
    <property type="match status" value="1"/>
</dbReference>
<dbReference type="Gene3D" id="3.50.50.60">
    <property type="entry name" value="FAD/NAD(P)-binding domain"/>
    <property type="match status" value="1"/>
</dbReference>
<dbReference type="OrthoDB" id="9790035at2"/>
<dbReference type="EMBL" id="FNIX01000032">
    <property type="protein sequence ID" value="SDP97528.1"/>
    <property type="molecule type" value="Genomic_DNA"/>
</dbReference>
<dbReference type="InterPro" id="IPR036188">
    <property type="entry name" value="FAD/NAD-bd_sf"/>
</dbReference>
<evidence type="ECO:0000313" key="1">
    <source>
        <dbReference type="EMBL" id="SDP97528.1"/>
    </source>
</evidence>
<reference evidence="2" key="1">
    <citation type="submission" date="2016-10" db="EMBL/GenBank/DDBJ databases">
        <authorList>
            <person name="Varghese N."/>
            <person name="Submissions S."/>
        </authorList>
    </citation>
    <scope>NUCLEOTIDE SEQUENCE [LARGE SCALE GENOMIC DNA]</scope>
    <source>
        <strain evidence="2">CGMCC 4.6609</strain>
    </source>
</reference>
<dbReference type="SUPFAM" id="SSF51905">
    <property type="entry name" value="FAD/NAD(P)-binding domain"/>
    <property type="match status" value="1"/>
</dbReference>
<evidence type="ECO:0000313" key="2">
    <source>
        <dbReference type="Proteomes" id="UP000199691"/>
    </source>
</evidence>
<gene>
    <name evidence="1" type="ORF">SAMN05421507_1328</name>
</gene>
<proteinExistence type="predicted"/>
<organism evidence="1 2">
    <name type="scientific">Lentzea jiangxiensis</name>
    <dbReference type="NCBI Taxonomy" id="641025"/>
    <lineage>
        <taxon>Bacteria</taxon>
        <taxon>Bacillati</taxon>
        <taxon>Actinomycetota</taxon>
        <taxon>Actinomycetes</taxon>
        <taxon>Pseudonocardiales</taxon>
        <taxon>Pseudonocardiaceae</taxon>
        <taxon>Lentzea</taxon>
    </lineage>
</organism>
<dbReference type="Proteomes" id="UP000199691">
    <property type="component" value="Unassembled WGS sequence"/>
</dbReference>